<dbReference type="EMBL" id="LRGB01002922">
    <property type="protein sequence ID" value="KZS05468.1"/>
    <property type="molecule type" value="Genomic_DNA"/>
</dbReference>
<evidence type="ECO:0000313" key="1">
    <source>
        <dbReference type="EMBL" id="KZS05468.1"/>
    </source>
</evidence>
<proteinExistence type="predicted"/>
<dbReference type="AlphaFoldDB" id="A0A164MXR7"/>
<evidence type="ECO:0000313" key="2">
    <source>
        <dbReference type="Proteomes" id="UP000076858"/>
    </source>
</evidence>
<accession>A0A164MXR7</accession>
<keyword evidence="2" id="KW-1185">Reference proteome</keyword>
<organism evidence="1 2">
    <name type="scientific">Daphnia magna</name>
    <dbReference type="NCBI Taxonomy" id="35525"/>
    <lineage>
        <taxon>Eukaryota</taxon>
        <taxon>Metazoa</taxon>
        <taxon>Ecdysozoa</taxon>
        <taxon>Arthropoda</taxon>
        <taxon>Crustacea</taxon>
        <taxon>Branchiopoda</taxon>
        <taxon>Diplostraca</taxon>
        <taxon>Cladocera</taxon>
        <taxon>Anomopoda</taxon>
        <taxon>Daphniidae</taxon>
        <taxon>Daphnia</taxon>
    </lineage>
</organism>
<reference evidence="1 2" key="1">
    <citation type="submission" date="2016-03" db="EMBL/GenBank/DDBJ databases">
        <title>EvidentialGene: Evidence-directed Construction of Genes on Genomes.</title>
        <authorList>
            <person name="Gilbert D.G."/>
            <person name="Choi J.-H."/>
            <person name="Mockaitis K."/>
            <person name="Colbourne J."/>
            <person name="Pfrender M."/>
        </authorList>
    </citation>
    <scope>NUCLEOTIDE SEQUENCE [LARGE SCALE GENOMIC DNA]</scope>
    <source>
        <strain evidence="1 2">Xinb3</strain>
        <tissue evidence="1">Complete organism</tissue>
    </source>
</reference>
<gene>
    <name evidence="1" type="ORF">APZ42_031335</name>
</gene>
<name>A0A164MXR7_9CRUS</name>
<protein>
    <submittedName>
        <fullName evidence="1">Uncharacterized protein</fullName>
    </submittedName>
</protein>
<comment type="caution">
    <text evidence="1">The sequence shown here is derived from an EMBL/GenBank/DDBJ whole genome shotgun (WGS) entry which is preliminary data.</text>
</comment>
<sequence length="137" mass="15786">MLRVVDNFFKKIAASVGRPSMTDMTDDSSCHLVEVFVLVWKENNERKISIEIDEMQCKALMFSIQSREEFVGQVEFGEVEVQYPAQKSEHLFNFFKPPIGGDTVDGDIDEVYEEGETISEMEGNRKDTHITHILFKM</sequence>
<dbReference type="Proteomes" id="UP000076858">
    <property type="component" value="Unassembled WGS sequence"/>
</dbReference>